<proteinExistence type="predicted"/>
<evidence type="ECO:0000313" key="2">
    <source>
        <dbReference type="Proteomes" id="UP000318538"/>
    </source>
</evidence>
<dbReference type="PANTHER" id="PTHR38471:SF2">
    <property type="entry name" value="FOUR HELIX BUNDLE PROTEIN"/>
    <property type="match status" value="1"/>
</dbReference>
<dbReference type="Gene3D" id="1.20.1440.60">
    <property type="entry name" value="23S rRNA-intervening sequence"/>
    <property type="match status" value="1"/>
</dbReference>
<dbReference type="Pfam" id="PF05635">
    <property type="entry name" value="23S_rRNA_IVP"/>
    <property type="match status" value="1"/>
</dbReference>
<dbReference type="AlphaFoldDB" id="A0A517NGP9"/>
<dbReference type="PIRSF" id="PIRSF035652">
    <property type="entry name" value="CHP02436"/>
    <property type="match status" value="1"/>
</dbReference>
<name>A0A517NGP9_9BACT</name>
<evidence type="ECO:0008006" key="3">
    <source>
        <dbReference type="Google" id="ProtNLM"/>
    </source>
</evidence>
<dbReference type="NCBIfam" id="TIGR02436">
    <property type="entry name" value="four helix bundle protein"/>
    <property type="match status" value="1"/>
</dbReference>
<reference evidence="1 2" key="1">
    <citation type="submission" date="2019-02" db="EMBL/GenBank/DDBJ databases">
        <title>Deep-cultivation of Planctomycetes and their phenomic and genomic characterization uncovers novel biology.</title>
        <authorList>
            <person name="Wiegand S."/>
            <person name="Jogler M."/>
            <person name="Boedeker C."/>
            <person name="Pinto D."/>
            <person name="Vollmers J."/>
            <person name="Rivas-Marin E."/>
            <person name="Kohn T."/>
            <person name="Peeters S.H."/>
            <person name="Heuer A."/>
            <person name="Rast P."/>
            <person name="Oberbeckmann S."/>
            <person name="Bunk B."/>
            <person name="Jeske O."/>
            <person name="Meyerdierks A."/>
            <person name="Storesund J.E."/>
            <person name="Kallscheuer N."/>
            <person name="Luecker S."/>
            <person name="Lage O.M."/>
            <person name="Pohl T."/>
            <person name="Merkel B.J."/>
            <person name="Hornburger P."/>
            <person name="Mueller R.-W."/>
            <person name="Bruemmer F."/>
            <person name="Labrenz M."/>
            <person name="Spormann A.M."/>
            <person name="Op den Camp H."/>
            <person name="Overmann J."/>
            <person name="Amann R."/>
            <person name="Jetten M.S.M."/>
            <person name="Mascher T."/>
            <person name="Medema M.H."/>
            <person name="Devos D.P."/>
            <person name="Kaster A.-K."/>
            <person name="Ovreas L."/>
            <person name="Rohde M."/>
            <person name="Galperin M.Y."/>
            <person name="Jogler C."/>
        </authorList>
    </citation>
    <scope>NUCLEOTIDE SEQUENCE [LARGE SCALE GENOMIC DNA]</scope>
    <source>
        <strain evidence="1 2">K22_7</strain>
    </source>
</reference>
<dbReference type="KEGG" id="rlc:K227x_47180"/>
<dbReference type="PANTHER" id="PTHR38471">
    <property type="entry name" value="FOUR HELIX BUNDLE PROTEIN"/>
    <property type="match status" value="1"/>
</dbReference>
<protein>
    <recommendedName>
        <fullName evidence="3">Four helix bundle protein</fullName>
    </recommendedName>
</protein>
<evidence type="ECO:0000313" key="1">
    <source>
        <dbReference type="EMBL" id="QDT06309.1"/>
    </source>
</evidence>
<organism evidence="1 2">
    <name type="scientific">Rubripirellula lacrimiformis</name>
    <dbReference type="NCBI Taxonomy" id="1930273"/>
    <lineage>
        <taxon>Bacteria</taxon>
        <taxon>Pseudomonadati</taxon>
        <taxon>Planctomycetota</taxon>
        <taxon>Planctomycetia</taxon>
        <taxon>Pirellulales</taxon>
        <taxon>Pirellulaceae</taxon>
        <taxon>Rubripirellula</taxon>
    </lineage>
</organism>
<accession>A0A517NGP9</accession>
<dbReference type="InterPro" id="IPR012657">
    <property type="entry name" value="23S_rRNA-intervening_sequence"/>
</dbReference>
<dbReference type="RefSeq" id="WP_246146024.1">
    <property type="nucleotide sequence ID" value="NZ_CP036525.1"/>
</dbReference>
<dbReference type="EMBL" id="CP036525">
    <property type="protein sequence ID" value="QDT06309.1"/>
    <property type="molecule type" value="Genomic_DNA"/>
</dbReference>
<dbReference type="InterPro" id="IPR036583">
    <property type="entry name" value="23S_rRNA_IVS_sf"/>
</dbReference>
<keyword evidence="2" id="KW-1185">Reference proteome</keyword>
<dbReference type="SUPFAM" id="SSF158446">
    <property type="entry name" value="IVS-encoded protein-like"/>
    <property type="match status" value="1"/>
</dbReference>
<dbReference type="Proteomes" id="UP000318538">
    <property type="component" value="Chromosome"/>
</dbReference>
<sequence length="126" mass="14218">MMKPNDLSERLLELAVRVGKVVDALPETRLGKHIAGQLVRSGTSPAPNYEEACAAESRRDFIHKVRIALKELRETRCWLNLIVRSELLPESRMNGVANEADELCRILGQTLVTATKNEQQVRKSIR</sequence>
<gene>
    <name evidence="1" type="ORF">K227x_47180</name>
</gene>